<dbReference type="Proteomes" id="UP001417504">
    <property type="component" value="Unassembled WGS sequence"/>
</dbReference>
<reference evidence="2 3" key="1">
    <citation type="submission" date="2024-01" db="EMBL/GenBank/DDBJ databases">
        <title>Genome assemblies of Stephania.</title>
        <authorList>
            <person name="Yang L."/>
        </authorList>
    </citation>
    <scope>NUCLEOTIDE SEQUENCE [LARGE SCALE GENOMIC DNA]</scope>
    <source>
        <strain evidence="2">QJT</strain>
        <tissue evidence="2">Leaf</tissue>
    </source>
</reference>
<gene>
    <name evidence="2" type="ORF">Sjap_023941</name>
</gene>
<accession>A0AAP0HL13</accession>
<protein>
    <submittedName>
        <fullName evidence="2">Uncharacterized protein</fullName>
    </submittedName>
</protein>
<comment type="caution">
    <text evidence="2">The sequence shown here is derived from an EMBL/GenBank/DDBJ whole genome shotgun (WGS) entry which is preliminary data.</text>
</comment>
<keyword evidence="3" id="KW-1185">Reference proteome</keyword>
<evidence type="ECO:0000256" key="1">
    <source>
        <dbReference type="SAM" id="MobiDB-lite"/>
    </source>
</evidence>
<proteinExistence type="predicted"/>
<dbReference type="AlphaFoldDB" id="A0AAP0HL13"/>
<evidence type="ECO:0000313" key="3">
    <source>
        <dbReference type="Proteomes" id="UP001417504"/>
    </source>
</evidence>
<organism evidence="2 3">
    <name type="scientific">Stephania japonica</name>
    <dbReference type="NCBI Taxonomy" id="461633"/>
    <lineage>
        <taxon>Eukaryota</taxon>
        <taxon>Viridiplantae</taxon>
        <taxon>Streptophyta</taxon>
        <taxon>Embryophyta</taxon>
        <taxon>Tracheophyta</taxon>
        <taxon>Spermatophyta</taxon>
        <taxon>Magnoliopsida</taxon>
        <taxon>Ranunculales</taxon>
        <taxon>Menispermaceae</taxon>
        <taxon>Menispermoideae</taxon>
        <taxon>Cissampelideae</taxon>
        <taxon>Stephania</taxon>
    </lineage>
</organism>
<feature type="region of interest" description="Disordered" evidence="1">
    <location>
        <begin position="60"/>
        <end position="83"/>
    </location>
</feature>
<name>A0AAP0HL13_9MAGN</name>
<evidence type="ECO:0000313" key="2">
    <source>
        <dbReference type="EMBL" id="KAK9090764.1"/>
    </source>
</evidence>
<sequence>MEGAVEDVVDRCLSEEGKTKIVDGGVSVLNVQDKVVHVFHELKGSEGNDVFEEAVANPEDLPMEGHRRGSDFEGDVVNGGESRVSTGQFDPLLTDQVGTLVMCTGYGFLSIVYLSVSLSCI</sequence>
<dbReference type="EMBL" id="JBBNAE010000010">
    <property type="protein sequence ID" value="KAK9090764.1"/>
    <property type="molecule type" value="Genomic_DNA"/>
</dbReference>